<dbReference type="EMBL" id="KZ613946">
    <property type="protein sequence ID" value="PMD39567.1"/>
    <property type="molecule type" value="Genomic_DNA"/>
</dbReference>
<name>A0A2J6RM29_HYAVF</name>
<reference evidence="4 5" key="1">
    <citation type="submission" date="2016-04" db="EMBL/GenBank/DDBJ databases">
        <title>A degradative enzymes factory behind the ericoid mycorrhizal symbiosis.</title>
        <authorList>
            <consortium name="DOE Joint Genome Institute"/>
            <person name="Martino E."/>
            <person name="Morin E."/>
            <person name="Grelet G."/>
            <person name="Kuo A."/>
            <person name="Kohler A."/>
            <person name="Daghino S."/>
            <person name="Barry K."/>
            <person name="Choi C."/>
            <person name="Cichocki N."/>
            <person name="Clum A."/>
            <person name="Copeland A."/>
            <person name="Hainaut M."/>
            <person name="Haridas S."/>
            <person name="Labutti K."/>
            <person name="Lindquist E."/>
            <person name="Lipzen A."/>
            <person name="Khouja H.-R."/>
            <person name="Murat C."/>
            <person name="Ohm R."/>
            <person name="Olson A."/>
            <person name="Spatafora J."/>
            <person name="Veneault-Fourrey C."/>
            <person name="Henrissat B."/>
            <person name="Grigoriev I."/>
            <person name="Martin F."/>
            <person name="Perotto S."/>
        </authorList>
    </citation>
    <scope>NUCLEOTIDE SEQUENCE [LARGE SCALE GENOMIC DNA]</scope>
    <source>
        <strain evidence="4 5">F</strain>
    </source>
</reference>
<evidence type="ECO:0000313" key="4">
    <source>
        <dbReference type="EMBL" id="PMD39567.1"/>
    </source>
</evidence>
<evidence type="ECO:0000256" key="1">
    <source>
        <dbReference type="ARBA" id="ARBA00009219"/>
    </source>
</evidence>
<dbReference type="Pfam" id="PF01073">
    <property type="entry name" value="3Beta_HSD"/>
    <property type="match status" value="1"/>
</dbReference>
<dbReference type="PANTHER" id="PTHR43245:SF51">
    <property type="entry name" value="SHORT CHAIN DEHYDROGENASE_REDUCTASE FAMILY 42E, MEMBER 2"/>
    <property type="match status" value="1"/>
</dbReference>
<dbReference type="InterPro" id="IPR050177">
    <property type="entry name" value="Lipid_A_modif_metabolic_enz"/>
</dbReference>
<dbReference type="OrthoDB" id="10058185at2759"/>
<proteinExistence type="inferred from homology"/>
<dbReference type="Gene3D" id="3.40.50.720">
    <property type="entry name" value="NAD(P)-binding Rossmann-like Domain"/>
    <property type="match status" value="1"/>
</dbReference>
<dbReference type="STRING" id="1149755.A0A2J6RM29"/>
<evidence type="ECO:0000256" key="2">
    <source>
        <dbReference type="ARBA" id="ARBA00023002"/>
    </source>
</evidence>
<dbReference type="PANTHER" id="PTHR43245">
    <property type="entry name" value="BIFUNCTIONAL POLYMYXIN RESISTANCE PROTEIN ARNA"/>
    <property type="match status" value="1"/>
</dbReference>
<accession>A0A2J6RM29</accession>
<gene>
    <name evidence="4" type="ORF">L207DRAFT_583434</name>
</gene>
<evidence type="ECO:0000313" key="5">
    <source>
        <dbReference type="Proteomes" id="UP000235786"/>
    </source>
</evidence>
<dbReference type="Proteomes" id="UP000235786">
    <property type="component" value="Unassembled WGS sequence"/>
</dbReference>
<dbReference type="AlphaFoldDB" id="A0A2J6RM29"/>
<keyword evidence="2" id="KW-0560">Oxidoreductase</keyword>
<dbReference type="InterPro" id="IPR002225">
    <property type="entry name" value="3Beta_OHSteriod_DH/Estase"/>
</dbReference>
<feature type="domain" description="3-beta hydroxysteroid dehydrogenase/isomerase" evidence="3">
    <location>
        <begin position="11"/>
        <end position="273"/>
    </location>
</feature>
<organism evidence="4 5">
    <name type="scientific">Hyaloscypha variabilis (strain UAMH 11265 / GT02V1 / F)</name>
    <name type="common">Meliniomyces variabilis</name>
    <dbReference type="NCBI Taxonomy" id="1149755"/>
    <lineage>
        <taxon>Eukaryota</taxon>
        <taxon>Fungi</taxon>
        <taxon>Dikarya</taxon>
        <taxon>Ascomycota</taxon>
        <taxon>Pezizomycotina</taxon>
        <taxon>Leotiomycetes</taxon>
        <taxon>Helotiales</taxon>
        <taxon>Hyaloscyphaceae</taxon>
        <taxon>Hyaloscypha</taxon>
        <taxon>Hyaloscypha variabilis</taxon>
    </lineage>
</organism>
<sequence>MDAQNSLGIVLVTGGCGRIGSQLVKALLSDPTCSVVHVVSRNPTTNLQANTTYHAVDLCNAEQLAAILEEVKPRVIFHLASPQYLAPDNELWQTNVIGTRVLLKCASECPSVKAFIYTSTDSAIIPAAPGVLQTEETAKLYDEHSKIKMYCKTKAIGDAEVTAANNPPELLTAVLRIPGVYGGGDDKFMVELLENLKKGQHHVQLGEDKLLYEFCYINKAVEALILAAKALLRELNTRPTKNKVNGETFFISDGVSMPFFDFARKVYAFAGHPVAKDEIKVMPLWFMIPLASTLEWAYWVFTLGTKQPELRRWDMEYFTRSVAWKIDKAKKVLGYEPVANQDEILKKCIESCMEHCGMKVSSRIRGTTGKATESEHNIVHHFG</sequence>
<dbReference type="InterPro" id="IPR036291">
    <property type="entry name" value="NAD(P)-bd_dom_sf"/>
</dbReference>
<dbReference type="SUPFAM" id="SSF51735">
    <property type="entry name" value="NAD(P)-binding Rossmann-fold domains"/>
    <property type="match status" value="1"/>
</dbReference>
<comment type="similarity">
    <text evidence="1">Belongs to the 3-beta-HSD family.</text>
</comment>
<dbReference type="GO" id="GO:0016616">
    <property type="term" value="F:oxidoreductase activity, acting on the CH-OH group of donors, NAD or NADP as acceptor"/>
    <property type="evidence" value="ECO:0007669"/>
    <property type="project" value="InterPro"/>
</dbReference>
<keyword evidence="5" id="KW-1185">Reference proteome</keyword>
<evidence type="ECO:0000259" key="3">
    <source>
        <dbReference type="Pfam" id="PF01073"/>
    </source>
</evidence>
<protein>
    <submittedName>
        <fullName evidence="4">NAD(P)-binding protein</fullName>
    </submittedName>
</protein>
<dbReference type="GO" id="GO:0006694">
    <property type="term" value="P:steroid biosynthetic process"/>
    <property type="evidence" value="ECO:0007669"/>
    <property type="project" value="InterPro"/>
</dbReference>